<gene>
    <name evidence="2" type="ORF">FPZ08_11215</name>
</gene>
<keyword evidence="1" id="KW-1133">Transmembrane helix</keyword>
<dbReference type="NCBIfam" id="TIGR01300">
    <property type="entry name" value="CPA3_mnhG_phaG"/>
    <property type="match status" value="1"/>
</dbReference>
<keyword evidence="1" id="KW-0812">Transmembrane</keyword>
<organism evidence="2 3">
    <name type="scientific">Devosia ginsengisoli</name>
    <dbReference type="NCBI Taxonomy" id="400770"/>
    <lineage>
        <taxon>Bacteria</taxon>
        <taxon>Pseudomonadati</taxon>
        <taxon>Pseudomonadota</taxon>
        <taxon>Alphaproteobacteria</taxon>
        <taxon>Hyphomicrobiales</taxon>
        <taxon>Devosiaceae</taxon>
        <taxon>Devosia</taxon>
    </lineage>
</organism>
<sequence length="121" mass="12906">MSALSALPEWAAILVAILVLAGAAITLIGTIGLIRFPTFYMRIHAPTLGSSLGAALVLLASSLYFSIALERPMLHEVLIFACIIVTTPVTLMLLARSALYRDRAEGNDGIPTIEPANRDDT</sequence>
<evidence type="ECO:0000313" key="2">
    <source>
        <dbReference type="EMBL" id="QDZ11277.1"/>
    </source>
</evidence>
<proteinExistence type="predicted"/>
<feature type="transmembrane region" description="Helical" evidence="1">
    <location>
        <begin position="48"/>
        <end position="67"/>
    </location>
</feature>
<dbReference type="AlphaFoldDB" id="A0A5B8LSH5"/>
<dbReference type="OrthoDB" id="4427992at2"/>
<dbReference type="PANTHER" id="PTHR34703:SF1">
    <property type="entry name" value="ANTIPORTER SUBUNIT MNHG2-RELATED"/>
    <property type="match status" value="1"/>
</dbReference>
<dbReference type="KEGG" id="dea:FPZ08_11215"/>
<name>A0A5B8LSH5_9HYPH</name>
<evidence type="ECO:0000313" key="3">
    <source>
        <dbReference type="Proteomes" id="UP000315364"/>
    </source>
</evidence>
<protein>
    <submittedName>
        <fullName evidence="2">Cation:proton antiporter</fullName>
    </submittedName>
</protein>
<keyword evidence="1" id="KW-0472">Membrane</keyword>
<dbReference type="Pfam" id="PF03334">
    <property type="entry name" value="PhaG_MnhG_YufB"/>
    <property type="match status" value="1"/>
</dbReference>
<dbReference type="EMBL" id="CP042304">
    <property type="protein sequence ID" value="QDZ11277.1"/>
    <property type="molecule type" value="Genomic_DNA"/>
</dbReference>
<evidence type="ECO:0000256" key="1">
    <source>
        <dbReference type="SAM" id="Phobius"/>
    </source>
</evidence>
<dbReference type="RefSeq" id="WP_146290100.1">
    <property type="nucleotide sequence ID" value="NZ_CP042304.1"/>
</dbReference>
<reference evidence="2 3" key="1">
    <citation type="submission" date="2019-07" db="EMBL/GenBank/DDBJ databases">
        <title>Full genome sequence of Devosia sp. Gsoil 520.</title>
        <authorList>
            <person name="Im W.-T."/>
        </authorList>
    </citation>
    <scope>NUCLEOTIDE SEQUENCE [LARGE SCALE GENOMIC DNA]</scope>
    <source>
        <strain evidence="2 3">Gsoil 520</strain>
    </source>
</reference>
<feature type="transmembrane region" description="Helical" evidence="1">
    <location>
        <begin position="73"/>
        <end position="95"/>
    </location>
</feature>
<dbReference type="GO" id="GO:0015385">
    <property type="term" value="F:sodium:proton antiporter activity"/>
    <property type="evidence" value="ECO:0007669"/>
    <property type="project" value="TreeGrafter"/>
</dbReference>
<feature type="transmembrane region" description="Helical" evidence="1">
    <location>
        <begin position="12"/>
        <end position="36"/>
    </location>
</feature>
<dbReference type="Proteomes" id="UP000315364">
    <property type="component" value="Chromosome"/>
</dbReference>
<accession>A0A5B8LSH5</accession>
<dbReference type="PANTHER" id="PTHR34703">
    <property type="entry name" value="ANTIPORTER SUBUNIT MNHG2-RELATED"/>
    <property type="match status" value="1"/>
</dbReference>
<dbReference type="InterPro" id="IPR005133">
    <property type="entry name" value="PhaG_MnhG_YufB"/>
</dbReference>
<keyword evidence="3" id="KW-1185">Reference proteome</keyword>